<organism evidence="4 5">
    <name type="scientific">Vagococcus luciliae</name>
    <dbReference type="NCBI Taxonomy" id="2920380"/>
    <lineage>
        <taxon>Bacteria</taxon>
        <taxon>Bacillati</taxon>
        <taxon>Bacillota</taxon>
        <taxon>Bacilli</taxon>
        <taxon>Lactobacillales</taxon>
        <taxon>Enterococcaceae</taxon>
        <taxon>Vagococcus</taxon>
    </lineage>
</organism>
<sequence>MKISGMTSLFGGMITCTALMFLVAGSNSVLAQNDELGNKGSLKVETTDKTEPLDPENPSNPVDPDTDYSTTGDLRIDFVSPINFGANKITETNRKYAALAQQYVGDTPARANYIQVTNQQDTEVGWSLQIRQDHQFTSVTKDPRLADELKGAVLSLDKGWANSLSESRPPTVTRETIAINEMGVSYEVASAKPKEARGTWFISFGASEQNHNNQTATLSPAVDDKKNQLVDEKNKKPIIKNSAVTLTVPDSVTIQPVSYETELTWVLGKLP</sequence>
<dbReference type="InterPro" id="IPR027994">
    <property type="entry name" value="WxL_dom"/>
</dbReference>
<keyword evidence="2" id="KW-0732">Signal</keyword>
<dbReference type="RefSeq" id="WP_257700422.1">
    <property type="nucleotide sequence ID" value="NZ_CP102451.1"/>
</dbReference>
<evidence type="ECO:0000259" key="3">
    <source>
        <dbReference type="Pfam" id="PF13731"/>
    </source>
</evidence>
<feature type="chain" id="PRO_5045425694" description="WxL domain-containing protein" evidence="2">
    <location>
        <begin position="32"/>
        <end position="271"/>
    </location>
</feature>
<reference evidence="4" key="1">
    <citation type="submission" date="2022-08" db="EMBL/GenBank/DDBJ databases">
        <title>Genome sequence of Vagococcus luciliae DSM 112651.</title>
        <authorList>
            <person name="Juan G."/>
            <person name="Anja P."/>
            <person name="Rolf D."/>
            <person name="Kampfer P."/>
            <person name="Vilcinskas A."/>
        </authorList>
    </citation>
    <scope>NUCLEOTIDE SEQUENCE</scope>
    <source>
        <strain evidence="4">G314FT</strain>
    </source>
</reference>
<evidence type="ECO:0000256" key="2">
    <source>
        <dbReference type="SAM" id="SignalP"/>
    </source>
</evidence>
<feature type="region of interest" description="Disordered" evidence="1">
    <location>
        <begin position="41"/>
        <end position="66"/>
    </location>
</feature>
<evidence type="ECO:0000256" key="1">
    <source>
        <dbReference type="SAM" id="MobiDB-lite"/>
    </source>
</evidence>
<name>A0ABY5P0L6_9ENTE</name>
<evidence type="ECO:0000313" key="4">
    <source>
        <dbReference type="EMBL" id="UUV99466.1"/>
    </source>
</evidence>
<keyword evidence="5" id="KW-1185">Reference proteome</keyword>
<dbReference type="EMBL" id="CP102451">
    <property type="protein sequence ID" value="UUV99466.1"/>
    <property type="molecule type" value="Genomic_DNA"/>
</dbReference>
<protein>
    <recommendedName>
        <fullName evidence="3">WxL domain-containing protein</fullName>
    </recommendedName>
</protein>
<proteinExistence type="predicted"/>
<feature type="signal peptide" evidence="2">
    <location>
        <begin position="1"/>
        <end position="31"/>
    </location>
</feature>
<gene>
    <name evidence="4" type="ORF">G314FT_16270</name>
</gene>
<accession>A0ABY5P0L6</accession>
<reference evidence="4" key="2">
    <citation type="submission" date="2022-08" db="EMBL/GenBank/DDBJ databases">
        <authorList>
            <person name="Poehlein A."/>
            <person name="Guzman J."/>
            <person name="Daniel R."/>
            <person name="Vilcinskas A."/>
        </authorList>
    </citation>
    <scope>NUCLEOTIDE SEQUENCE</scope>
    <source>
        <strain evidence="4">G314FT</strain>
    </source>
</reference>
<dbReference type="Pfam" id="PF13731">
    <property type="entry name" value="WxL"/>
    <property type="match status" value="1"/>
</dbReference>
<feature type="domain" description="WxL" evidence="3">
    <location>
        <begin position="38"/>
        <end position="271"/>
    </location>
</feature>
<dbReference type="Proteomes" id="UP001058273">
    <property type="component" value="Chromosome"/>
</dbReference>
<evidence type="ECO:0000313" key="5">
    <source>
        <dbReference type="Proteomes" id="UP001058273"/>
    </source>
</evidence>